<evidence type="ECO:0000256" key="6">
    <source>
        <dbReference type="ARBA" id="ARBA00023136"/>
    </source>
</evidence>
<evidence type="ECO:0000256" key="2">
    <source>
        <dbReference type="ARBA" id="ARBA00007937"/>
    </source>
</evidence>
<dbReference type="Pfam" id="PF19277">
    <property type="entry name" value="GPAT_C"/>
    <property type="match status" value="1"/>
</dbReference>
<dbReference type="PANTHER" id="PTHR12563">
    <property type="entry name" value="GLYCEROL-3-PHOSPHATE ACYLTRANSFERASE"/>
    <property type="match status" value="1"/>
</dbReference>
<evidence type="ECO:0000256" key="13">
    <source>
        <dbReference type="ARBA" id="ARBA00043943"/>
    </source>
</evidence>
<dbReference type="AlphaFoldDB" id="A0A7M4FHX3"/>
<evidence type="ECO:0000256" key="18">
    <source>
        <dbReference type="PIRNR" id="PIRNR000437"/>
    </source>
</evidence>
<dbReference type="InterPro" id="IPR045520">
    <property type="entry name" value="GPAT/DHAPAT_C"/>
</dbReference>
<evidence type="ECO:0000256" key="12">
    <source>
        <dbReference type="ARBA" id="ARBA00043888"/>
    </source>
</evidence>
<comment type="subcellular location">
    <subcellularLocation>
        <location evidence="13 18">Peroxisome membrane</location>
        <topology evidence="13 18">Peripheral membrane protein</topology>
        <orientation evidence="13 18">Matrix side</orientation>
    </subcellularLocation>
</comment>
<dbReference type="GO" id="GO:0008611">
    <property type="term" value="P:ether lipid biosynthetic process"/>
    <property type="evidence" value="ECO:0007669"/>
    <property type="project" value="Ensembl"/>
</dbReference>
<keyword evidence="22" id="KW-1185">Reference proteome</keyword>
<dbReference type="UniPathway" id="UPA00940"/>
<name>A0A7M4FHX3_CROPO</name>
<dbReference type="Ensembl" id="ENSCPRT00005029124.1">
    <property type="protein sequence ID" value="ENSCPRP00005024959.1"/>
    <property type="gene ID" value="ENSCPRG00005017312.1"/>
</dbReference>
<dbReference type="GO" id="GO:0007416">
    <property type="term" value="P:synapse assembly"/>
    <property type="evidence" value="ECO:0007669"/>
    <property type="project" value="Ensembl"/>
</dbReference>
<feature type="domain" description="Phospholipid/glycerol acyltransferase" evidence="20">
    <location>
        <begin position="191"/>
        <end position="320"/>
    </location>
</feature>
<evidence type="ECO:0000256" key="4">
    <source>
        <dbReference type="ARBA" id="ARBA00022679"/>
    </source>
</evidence>
<dbReference type="GO" id="GO:0006650">
    <property type="term" value="P:glycerophospholipid metabolic process"/>
    <property type="evidence" value="ECO:0007669"/>
    <property type="project" value="UniProtKB-UniRule"/>
</dbReference>
<dbReference type="OMA" id="RFNLEWY"/>
<dbReference type="SMART" id="SM00563">
    <property type="entry name" value="PlsC"/>
    <property type="match status" value="1"/>
</dbReference>
<dbReference type="GO" id="GO:0016287">
    <property type="term" value="F:glycerone-phosphate O-acyltransferase activity"/>
    <property type="evidence" value="ECO:0007669"/>
    <property type="project" value="UniProtKB-UniRule"/>
</dbReference>
<dbReference type="PIRSF" id="PIRSF000437">
    <property type="entry name" value="GPAT_DHAPAT"/>
    <property type="match status" value="1"/>
</dbReference>
<feature type="compositionally biased region" description="Low complexity" evidence="19">
    <location>
        <begin position="32"/>
        <end position="41"/>
    </location>
</feature>
<comment type="subunit">
    <text evidence="14">Part of a heterotrimeric complex composed of GNPAT, AGPS and a modified form of GNPAT.</text>
</comment>
<keyword evidence="3" id="KW-0597">Phosphoprotein</keyword>
<dbReference type="CDD" id="cd07993">
    <property type="entry name" value="LPLAT_DHAPAT-like"/>
    <property type="match status" value="1"/>
</dbReference>
<protein>
    <recommendedName>
        <fullName evidence="16 18">Dihydroxyacetone phosphate acyltransferase</fullName>
        <shortName evidence="18">DAP-AT</shortName>
        <shortName evidence="18">DHAP-AT</shortName>
        <ecNumber evidence="15 18">2.3.1.42</ecNumber>
    </recommendedName>
</protein>
<dbReference type="Proteomes" id="UP000594220">
    <property type="component" value="Unplaced"/>
</dbReference>
<comment type="pathway">
    <text evidence="10 18">Membrane lipid metabolism; glycerophospholipid metabolism.</text>
</comment>
<dbReference type="InterPro" id="IPR028353">
    <property type="entry name" value="DHAPAT"/>
</dbReference>
<dbReference type="Pfam" id="PF01553">
    <property type="entry name" value="Acyltransferase"/>
    <property type="match status" value="1"/>
</dbReference>
<reference evidence="21" key="1">
    <citation type="submission" date="2025-08" db="UniProtKB">
        <authorList>
            <consortium name="Ensembl"/>
        </authorList>
    </citation>
    <scope>IDENTIFICATION</scope>
</reference>
<dbReference type="GO" id="GO:0030054">
    <property type="term" value="C:cell junction"/>
    <property type="evidence" value="ECO:0007669"/>
    <property type="project" value="Ensembl"/>
</dbReference>
<proteinExistence type="inferred from homology"/>
<comment type="function">
    <text evidence="12">Dihydroxyacetonephosphate acyltransferase catalyzing the first step in the biosynthesis of plasmalogens, a subset of phospholipids that differ from other glycerolipids by having an alkyl chain attached through a vinyl ether linkage at the sn-1 position of the glycerol backbone, and which unique physical properties have an impact on various aspects of cell signaling and membrane biology.</text>
</comment>
<dbReference type="GO" id="GO:0004366">
    <property type="term" value="F:glycerol-3-phosphate O-acyltransferase activity"/>
    <property type="evidence" value="ECO:0007669"/>
    <property type="project" value="TreeGrafter"/>
</dbReference>
<evidence type="ECO:0000256" key="5">
    <source>
        <dbReference type="ARBA" id="ARBA00022990"/>
    </source>
</evidence>
<evidence type="ECO:0000256" key="8">
    <source>
        <dbReference type="ARBA" id="ARBA00023315"/>
    </source>
</evidence>
<dbReference type="GO" id="GO:0030913">
    <property type="term" value="P:paranodal junction assembly"/>
    <property type="evidence" value="ECO:0007669"/>
    <property type="project" value="Ensembl"/>
</dbReference>
<evidence type="ECO:0000256" key="1">
    <source>
        <dbReference type="ARBA" id="ARBA00005189"/>
    </source>
</evidence>
<keyword evidence="7 18" id="KW-0576">Peroxisome</keyword>
<dbReference type="GO" id="GO:0021587">
    <property type="term" value="P:cerebellum morphogenesis"/>
    <property type="evidence" value="ECO:0007669"/>
    <property type="project" value="Ensembl"/>
</dbReference>
<evidence type="ECO:0000313" key="22">
    <source>
        <dbReference type="Proteomes" id="UP000594220"/>
    </source>
</evidence>
<dbReference type="GO" id="GO:0005778">
    <property type="term" value="C:peroxisomal membrane"/>
    <property type="evidence" value="ECO:0007669"/>
    <property type="project" value="UniProtKB-SubCell"/>
</dbReference>
<evidence type="ECO:0000256" key="10">
    <source>
        <dbReference type="ARBA" id="ARBA00037925"/>
    </source>
</evidence>
<dbReference type="GO" id="GO:0031966">
    <property type="term" value="C:mitochondrial membrane"/>
    <property type="evidence" value="ECO:0007669"/>
    <property type="project" value="TreeGrafter"/>
</dbReference>
<organism evidence="21 22">
    <name type="scientific">Crocodylus porosus</name>
    <name type="common">Saltwater crocodile</name>
    <name type="synonym">Estuarine crocodile</name>
    <dbReference type="NCBI Taxonomy" id="8502"/>
    <lineage>
        <taxon>Eukaryota</taxon>
        <taxon>Metazoa</taxon>
        <taxon>Chordata</taxon>
        <taxon>Craniata</taxon>
        <taxon>Vertebrata</taxon>
        <taxon>Euteleostomi</taxon>
        <taxon>Archelosauria</taxon>
        <taxon>Archosauria</taxon>
        <taxon>Crocodylia</taxon>
        <taxon>Longirostres</taxon>
        <taxon>Crocodylidae</taxon>
        <taxon>Crocodylus</taxon>
    </lineage>
</organism>
<evidence type="ECO:0000256" key="9">
    <source>
        <dbReference type="ARBA" id="ARBA00025707"/>
    </source>
</evidence>
<dbReference type="GO" id="GO:0019432">
    <property type="term" value="P:triglyceride biosynthetic process"/>
    <property type="evidence" value="ECO:0007669"/>
    <property type="project" value="TreeGrafter"/>
</dbReference>
<evidence type="ECO:0000256" key="15">
    <source>
        <dbReference type="ARBA" id="ARBA00044061"/>
    </source>
</evidence>
<dbReference type="GO" id="GO:0061024">
    <property type="term" value="P:membrane organization"/>
    <property type="evidence" value="ECO:0007669"/>
    <property type="project" value="Ensembl"/>
</dbReference>
<dbReference type="InterPro" id="IPR002123">
    <property type="entry name" value="Plipid/glycerol_acylTrfase"/>
</dbReference>
<comment type="pathway">
    <text evidence="1">Lipid metabolism.</text>
</comment>
<dbReference type="GO" id="GO:0008654">
    <property type="term" value="P:phospholipid biosynthetic process"/>
    <property type="evidence" value="ECO:0007669"/>
    <property type="project" value="TreeGrafter"/>
</dbReference>
<dbReference type="SUPFAM" id="SSF69593">
    <property type="entry name" value="Glycerol-3-phosphate (1)-acyltransferase"/>
    <property type="match status" value="1"/>
</dbReference>
<accession>A0A7M4FHX3</accession>
<dbReference type="PIRSF" id="PIRSF500063">
    <property type="entry name" value="DHAPAT"/>
    <property type="match status" value="1"/>
</dbReference>
<evidence type="ECO:0000256" key="11">
    <source>
        <dbReference type="ARBA" id="ARBA00043732"/>
    </source>
</evidence>
<keyword evidence="8 18" id="KW-0012">Acyltransferase</keyword>
<dbReference type="EC" id="2.3.1.42" evidence="15 18"/>
<keyword evidence="5" id="KW-0007">Acetylation</keyword>
<dbReference type="PANTHER" id="PTHR12563:SF17">
    <property type="entry name" value="DIHYDROXYACETONE PHOSPHATE ACYLTRANSFERASE"/>
    <property type="match status" value="1"/>
</dbReference>
<sequence>MAAATPPPRGAGSHRAGSGAGKWARGGKAEAARLPPARARLGVGSRMAAGPQRGSPLYAKEFTSKKRDDFEDILEERRQSSDLRYAMKCFNPVVYKGLSPCKPSAIKNTVLQSDQVQYVIRQLSKEMGESPDIIQEEATEILDEMGHNIQTRAIRFFALTLSKVFKTLFRKICVNGEGIQKLQQAIQEHPVVLLPSHRSYMDFLMLSYLLYTYDLALPVIAAGIDFLGMRLVGELLRRSGAFFMRRTFGGDKLYWAVFAEYVKTMIRSGYAPMEFFLEGTRSRTGKTLTPKLGLLSIVMEPFFKREVFDTYLVPISISYDRILEESLYARELLGVPKPKESTSGLLKARKILSDDFGSVHIYIGQPLSLRALASGRIDRRPYNLIPRYLPQRPSEDIQDFVNDVAYKIELLQIENMVLSPWVLIATILLQNLPAIDFDLLVEKTLWLKGLTQTFGGFLEWPDNLCANKVVASCLTLHSNIFILANGHVVLNDKDNEGGATEELVFKQALTILMCGSYRNQLLNVFVRPALVSVALQMTQSFRKEEVYSCFNFLRDLFSDEFIFFPGIAVKDFEEGCFLLTKSDVIQVTAQEITVAEKGSTAVSFLSAMLRPFMESYQIICRYLSKEAKEAFTEKQMISGIRNFAFLLLKTESSQCYEVLSSDVQKNALSAFVRLHVVDKMKTTNGVTYTVKKDAVNKTADMLDSRIPVIKPVTARL</sequence>
<dbReference type="GO" id="GO:0006631">
    <property type="term" value="P:fatty acid metabolic process"/>
    <property type="evidence" value="ECO:0007669"/>
    <property type="project" value="TreeGrafter"/>
</dbReference>
<evidence type="ECO:0000313" key="21">
    <source>
        <dbReference type="Ensembl" id="ENSCPRP00005024959.1"/>
    </source>
</evidence>
<comment type="pathway">
    <text evidence="9">Phospholipid metabolism.</text>
</comment>
<dbReference type="InterPro" id="IPR041728">
    <property type="entry name" value="GPAT/DHAPAT_LPLAT"/>
</dbReference>
<evidence type="ECO:0000256" key="16">
    <source>
        <dbReference type="ARBA" id="ARBA00044178"/>
    </source>
</evidence>
<comment type="catalytic activity">
    <reaction evidence="17">
        <text>dihydroxyacetone phosphate + an acyl-CoA = a 1-acylglycerone 3-phosphate + CoA</text>
        <dbReference type="Rhea" id="RHEA:17657"/>
        <dbReference type="ChEBI" id="CHEBI:57287"/>
        <dbReference type="ChEBI" id="CHEBI:57534"/>
        <dbReference type="ChEBI" id="CHEBI:57642"/>
        <dbReference type="ChEBI" id="CHEBI:58342"/>
        <dbReference type="EC" id="2.3.1.42"/>
    </reaction>
    <physiologicalReaction direction="left-to-right" evidence="17">
        <dbReference type="Rhea" id="RHEA:17658"/>
    </physiologicalReaction>
</comment>
<gene>
    <name evidence="21" type="primary">GNPAT</name>
</gene>
<feature type="region of interest" description="Disordered" evidence="19">
    <location>
        <begin position="1"/>
        <end position="56"/>
    </location>
</feature>
<reference evidence="21" key="2">
    <citation type="submission" date="2025-09" db="UniProtKB">
        <authorList>
            <consortium name="Ensembl"/>
        </authorList>
    </citation>
    <scope>IDENTIFICATION</scope>
</reference>
<keyword evidence="6 18" id="KW-0472">Membrane</keyword>
<evidence type="ECO:0000256" key="3">
    <source>
        <dbReference type="ARBA" id="ARBA00022553"/>
    </source>
</evidence>
<comment type="catalytic activity">
    <reaction evidence="11">
        <text>dihydroxyacetone phosphate + hexadecanoyl-CoA = 1-hexadecanoylglycerone 3-phosphate + CoA</text>
        <dbReference type="Rhea" id="RHEA:40715"/>
        <dbReference type="ChEBI" id="CHEBI:57287"/>
        <dbReference type="ChEBI" id="CHEBI:57379"/>
        <dbReference type="ChEBI" id="CHEBI:57642"/>
        <dbReference type="ChEBI" id="CHEBI:58303"/>
    </reaction>
    <physiologicalReaction direction="left-to-right" evidence="11">
        <dbReference type="Rhea" id="RHEA:40716"/>
    </physiologicalReaction>
</comment>
<evidence type="ECO:0000259" key="20">
    <source>
        <dbReference type="SMART" id="SM00563"/>
    </source>
</evidence>
<dbReference type="GeneTree" id="ENSGT00520000055570"/>
<evidence type="ECO:0000256" key="17">
    <source>
        <dbReference type="ARBA" id="ARBA00049095"/>
    </source>
</evidence>
<evidence type="ECO:0000256" key="19">
    <source>
        <dbReference type="SAM" id="MobiDB-lite"/>
    </source>
</evidence>
<comment type="similarity">
    <text evidence="2 18">Belongs to the GPAT/DAPAT family.</text>
</comment>
<keyword evidence="4 18" id="KW-0808">Transferase</keyword>
<dbReference type="InterPro" id="IPR022284">
    <property type="entry name" value="GPAT/DHAPAT"/>
</dbReference>
<evidence type="ECO:0000256" key="7">
    <source>
        <dbReference type="ARBA" id="ARBA00023140"/>
    </source>
</evidence>
<evidence type="ECO:0000256" key="14">
    <source>
        <dbReference type="ARBA" id="ARBA00044003"/>
    </source>
</evidence>